<comment type="caution">
    <text evidence="1">The sequence shown here is derived from an EMBL/GenBank/DDBJ whole genome shotgun (WGS) entry which is preliminary data.</text>
</comment>
<gene>
    <name evidence="1" type="ORF">GCM10009808_14710</name>
</gene>
<evidence type="ECO:0000313" key="2">
    <source>
        <dbReference type="Proteomes" id="UP001501690"/>
    </source>
</evidence>
<organism evidence="1 2">
    <name type="scientific">Microbacterium sediminicola</name>
    <dbReference type="NCBI Taxonomy" id="415210"/>
    <lineage>
        <taxon>Bacteria</taxon>
        <taxon>Bacillati</taxon>
        <taxon>Actinomycetota</taxon>
        <taxon>Actinomycetes</taxon>
        <taxon>Micrococcales</taxon>
        <taxon>Microbacteriaceae</taxon>
        <taxon>Microbacterium</taxon>
    </lineage>
</organism>
<protein>
    <recommendedName>
        <fullName evidence="3">Fe-S cluster assembly iron-binding protein IscA</fullName>
    </recommendedName>
</protein>
<dbReference type="InterPro" id="IPR035903">
    <property type="entry name" value="HesB-like_dom_sf"/>
</dbReference>
<dbReference type="SUPFAM" id="SSF89360">
    <property type="entry name" value="HesB-like domain"/>
    <property type="match status" value="1"/>
</dbReference>
<accession>A0ABP4U2W9</accession>
<dbReference type="RefSeq" id="WP_344070951.1">
    <property type="nucleotide sequence ID" value="NZ_BAAAPL010000001.1"/>
</dbReference>
<dbReference type="Gene3D" id="2.60.300.12">
    <property type="entry name" value="HesB-like domain"/>
    <property type="match status" value="1"/>
</dbReference>
<name>A0ABP4U2W9_9MICO</name>
<evidence type="ECO:0000313" key="1">
    <source>
        <dbReference type="EMBL" id="GAA1698280.1"/>
    </source>
</evidence>
<keyword evidence="2" id="KW-1185">Reference proteome</keyword>
<dbReference type="EMBL" id="BAAAPL010000001">
    <property type="protein sequence ID" value="GAA1698280.1"/>
    <property type="molecule type" value="Genomic_DNA"/>
</dbReference>
<reference evidence="2" key="1">
    <citation type="journal article" date="2019" name="Int. J. Syst. Evol. Microbiol.">
        <title>The Global Catalogue of Microorganisms (GCM) 10K type strain sequencing project: providing services to taxonomists for standard genome sequencing and annotation.</title>
        <authorList>
            <consortium name="The Broad Institute Genomics Platform"/>
            <consortium name="The Broad Institute Genome Sequencing Center for Infectious Disease"/>
            <person name="Wu L."/>
            <person name="Ma J."/>
        </authorList>
    </citation>
    <scope>NUCLEOTIDE SEQUENCE [LARGE SCALE GENOMIC DNA]</scope>
    <source>
        <strain evidence="2">JCM 15577</strain>
    </source>
</reference>
<dbReference type="Proteomes" id="UP001501690">
    <property type="component" value="Unassembled WGS sequence"/>
</dbReference>
<proteinExistence type="predicted"/>
<sequence length="93" mass="9465">MLTMTDSAATAVKNIVARVPDAGDGGLRIRDSGDGTGFELSVAPAPESEDTVVATSGAKVFLDEAANLALVDRILDAEVSQDGSVRFALATQG</sequence>
<evidence type="ECO:0008006" key="3">
    <source>
        <dbReference type="Google" id="ProtNLM"/>
    </source>
</evidence>